<feature type="compositionally biased region" description="Low complexity" evidence="7">
    <location>
        <begin position="247"/>
        <end position="276"/>
    </location>
</feature>
<feature type="compositionally biased region" description="Polar residues" evidence="7">
    <location>
        <begin position="464"/>
        <end position="497"/>
    </location>
</feature>
<evidence type="ECO:0000256" key="3">
    <source>
        <dbReference type="ARBA" id="ARBA00022553"/>
    </source>
</evidence>
<keyword evidence="2" id="KW-0963">Cytoplasm</keyword>
<dbReference type="GO" id="GO:0005543">
    <property type="term" value="F:phospholipid binding"/>
    <property type="evidence" value="ECO:0007669"/>
    <property type="project" value="TreeGrafter"/>
</dbReference>
<dbReference type="PANTHER" id="PTHR15708:SF8">
    <property type="entry name" value="PROTEIN MTSS 2"/>
    <property type="match status" value="1"/>
</dbReference>
<dbReference type="Proteomes" id="UP000005207">
    <property type="component" value="Linkage group LG1"/>
</dbReference>
<dbReference type="PANTHER" id="PTHR15708">
    <property type="entry name" value="ACTIN BUNDLING/MISSING IN METASTASIS-RELATED"/>
    <property type="match status" value="1"/>
</dbReference>
<comment type="subcellular location">
    <subcellularLocation>
        <location evidence="1">Cytoplasm</location>
    </subcellularLocation>
</comment>
<dbReference type="GO" id="GO:0007009">
    <property type="term" value="P:plasma membrane organization"/>
    <property type="evidence" value="ECO:0007669"/>
    <property type="project" value="InterPro"/>
</dbReference>
<evidence type="ECO:0000256" key="7">
    <source>
        <dbReference type="SAM" id="MobiDB-lite"/>
    </source>
</evidence>
<evidence type="ECO:0000313" key="9">
    <source>
        <dbReference type="Ensembl" id="ENSONIP00000004020.2"/>
    </source>
</evidence>
<dbReference type="GO" id="GO:0030031">
    <property type="term" value="P:cell projection assembly"/>
    <property type="evidence" value="ECO:0007669"/>
    <property type="project" value="TreeGrafter"/>
</dbReference>
<dbReference type="InterPro" id="IPR013606">
    <property type="entry name" value="I-BAR_dom"/>
</dbReference>
<dbReference type="CDD" id="cd07643">
    <property type="entry name" value="I-BAR_IMD_MIM"/>
    <property type="match status" value="1"/>
</dbReference>
<dbReference type="CDD" id="cd22060">
    <property type="entry name" value="WH2_MTSS1"/>
    <property type="match status" value="1"/>
</dbReference>
<evidence type="ECO:0000256" key="1">
    <source>
        <dbReference type="ARBA" id="ARBA00004496"/>
    </source>
</evidence>
<dbReference type="HOGENOM" id="CLU_004805_2_0_1"/>
<feature type="compositionally biased region" description="Pro residues" evidence="7">
    <location>
        <begin position="720"/>
        <end position="732"/>
    </location>
</feature>
<dbReference type="GeneTree" id="ENSGT00950000183156"/>
<reference evidence="9" key="2">
    <citation type="submission" date="2025-08" db="UniProtKB">
        <authorList>
            <consortium name="Ensembl"/>
        </authorList>
    </citation>
    <scope>IDENTIFICATION</scope>
</reference>
<reference evidence="9" key="3">
    <citation type="submission" date="2025-09" db="UniProtKB">
        <authorList>
            <consortium name="Ensembl"/>
        </authorList>
    </citation>
    <scope>IDENTIFICATION</scope>
</reference>
<feature type="region of interest" description="Disordered" evidence="7">
    <location>
        <begin position="716"/>
        <end position="773"/>
    </location>
</feature>
<dbReference type="PROSITE" id="PS51338">
    <property type="entry name" value="IMD"/>
    <property type="match status" value="1"/>
</dbReference>
<keyword evidence="10" id="KW-1185">Reference proteome</keyword>
<feature type="compositionally biased region" description="Gly residues" evidence="7">
    <location>
        <begin position="277"/>
        <end position="290"/>
    </location>
</feature>
<dbReference type="AlphaFoldDB" id="I3J580"/>
<feature type="compositionally biased region" description="Gly residues" evidence="7">
    <location>
        <begin position="552"/>
        <end position="563"/>
    </location>
</feature>
<accession>I3J580</accession>
<evidence type="ECO:0000256" key="5">
    <source>
        <dbReference type="ARBA" id="ARBA00023203"/>
    </source>
</evidence>
<evidence type="ECO:0000259" key="8">
    <source>
        <dbReference type="PROSITE" id="PS51338"/>
    </source>
</evidence>
<dbReference type="GO" id="GO:0005737">
    <property type="term" value="C:cytoplasm"/>
    <property type="evidence" value="ECO:0007669"/>
    <property type="project" value="UniProtKB-SubCell"/>
</dbReference>
<gene>
    <name evidence="9" type="primary">MTSS2</name>
    <name evidence="9" type="synonym">LOC100690420</name>
</gene>
<dbReference type="InterPro" id="IPR027267">
    <property type="entry name" value="AH/BAR_dom_sf"/>
</dbReference>
<comment type="similarity">
    <text evidence="6">Belongs to the MTSS family.</text>
</comment>
<dbReference type="FunFam" id="1.20.1270.60:FF:000010">
    <property type="entry name" value="Metastasis suppressor 1, isoform CRA_e"/>
    <property type="match status" value="1"/>
</dbReference>
<dbReference type="GO" id="GO:0009898">
    <property type="term" value="C:cytoplasmic side of plasma membrane"/>
    <property type="evidence" value="ECO:0007669"/>
    <property type="project" value="TreeGrafter"/>
</dbReference>
<reference evidence="10" key="1">
    <citation type="submission" date="2012-01" db="EMBL/GenBank/DDBJ databases">
        <title>The Genome Sequence of Oreochromis niloticus (Nile Tilapia).</title>
        <authorList>
            <consortium name="Broad Institute Genome Assembly Team"/>
            <consortium name="Broad Institute Sequencing Platform"/>
            <person name="Di Palma F."/>
            <person name="Johnson J."/>
            <person name="Lander E.S."/>
            <person name="Lindblad-Toh K."/>
        </authorList>
    </citation>
    <scope>NUCLEOTIDE SEQUENCE [LARGE SCALE GENOMIC DNA]</scope>
</reference>
<dbReference type="Pfam" id="PF08397">
    <property type="entry name" value="IMD"/>
    <property type="match status" value="1"/>
</dbReference>
<feature type="region of interest" description="Disordered" evidence="7">
    <location>
        <begin position="463"/>
        <end position="497"/>
    </location>
</feature>
<feature type="region of interest" description="Disordered" evidence="7">
    <location>
        <begin position="247"/>
        <end position="432"/>
    </location>
</feature>
<dbReference type="Ensembl" id="ENSONIT00000004021.2">
    <property type="protein sequence ID" value="ENSONIP00000004020.2"/>
    <property type="gene ID" value="ENSONIG00000003205.2"/>
</dbReference>
<protein>
    <submittedName>
        <fullName evidence="9">MTSS I-BAR domain containing 2</fullName>
    </submittedName>
</protein>
<name>I3J580_ORENI</name>
<dbReference type="GO" id="GO:0003779">
    <property type="term" value="F:actin binding"/>
    <property type="evidence" value="ECO:0007669"/>
    <property type="project" value="UniProtKB-KW"/>
</dbReference>
<feature type="compositionally biased region" description="Polar residues" evidence="7">
    <location>
        <begin position="373"/>
        <end position="383"/>
    </location>
</feature>
<feature type="compositionally biased region" description="Basic and acidic residues" evidence="7">
    <location>
        <begin position="400"/>
        <end position="412"/>
    </location>
</feature>
<dbReference type="InterPro" id="IPR030127">
    <property type="entry name" value="MTSS1/MTSS2"/>
</dbReference>
<feature type="domain" description="IMD" evidence="8">
    <location>
        <begin position="1"/>
        <end position="243"/>
    </location>
</feature>
<evidence type="ECO:0000256" key="6">
    <source>
        <dbReference type="ARBA" id="ARBA00061293"/>
    </source>
</evidence>
<keyword evidence="3" id="KW-0597">Phosphoprotein</keyword>
<dbReference type="SUPFAM" id="SSF103657">
    <property type="entry name" value="BAR/IMD domain-like"/>
    <property type="match status" value="1"/>
</dbReference>
<feature type="region of interest" description="Disordered" evidence="7">
    <location>
        <begin position="117"/>
        <end position="153"/>
    </location>
</feature>
<dbReference type="Gene3D" id="1.20.1270.60">
    <property type="entry name" value="Arfaptin homology (AH) domain/BAR domain"/>
    <property type="match status" value="1"/>
</dbReference>
<feature type="region of interest" description="Disordered" evidence="7">
    <location>
        <begin position="545"/>
        <end position="596"/>
    </location>
</feature>
<feature type="compositionally biased region" description="Low complexity" evidence="7">
    <location>
        <begin position="291"/>
        <end position="310"/>
    </location>
</feature>
<sequence>MSCYYTWGNQSLLWGQNCSYPVWEDFSAKATKLHSQLRTTVLAAVAFLDAFQKVADMATNTRGATRDIGSALTRMCMRHRSIEAKLRQFTNALMESLITPLQDKIEDWKKTANQLDKDHAKEYKRSRHEIKKKSSDTMKLQKKARKGRGDLQPQLDSAMQDVTDMCLLMEETEKQAVRRALVEERGRFCTFIGFLQPVVNGEIAMLGEITHLQAIIDDLTVLTTDPHKLPPASEQVIKDLKGSDYSWSYQTPPSSPSSSGSRKSSMCSAHSSASRSSGGGGSGGVGGGGSLPHSPTSSSSSSCRYRSSLPHQPPPPGGIAAHRLSSVSSHDSGFVSQDANIYSKPPSPMPSDFTSQKSSSSASSEASETCQSVSECSSPTTDWSKAGQYEQPVAAAAVQRRKEPLDRLRESEASPGSQGYAGPSHPDDGQRARMTPATIAAKHGEEVSPAASDLAMVLTRGLSMEQQKSNRDSLQYSSGYSTETTTPSCSEDTIPSQGSDYDCYSVNGDAEGPDGQTEFDKSSTIPRHSNIAQNYRRMIQTKRPASTAGLPLPGGAGGGGTGTPGTATIRRTPSTKPGVRRTLSSAGPIPIRPPIVPVKTPTVPGDSHSPGAGGGHAGGVPVRVGSEECVFFTGAEDSQGALDYVKASPKRLSLPNTAWGSGAALEVYAQQHGGLAIGTGSGAGSEEDQMIAANRHSLVEKIGELVASAHALGEGQFPFPALPDDPAPPPTGPTDTQTGTEGAEGSGDMLTTIRRGVRLRKTVSNDRSAPRIL</sequence>
<dbReference type="GO" id="GO:0015629">
    <property type="term" value="C:actin cytoskeleton"/>
    <property type="evidence" value="ECO:0007669"/>
    <property type="project" value="TreeGrafter"/>
</dbReference>
<feature type="compositionally biased region" description="Low complexity" evidence="7">
    <location>
        <begin position="354"/>
        <end position="372"/>
    </location>
</feature>
<organism evidence="9 10">
    <name type="scientific">Oreochromis niloticus</name>
    <name type="common">Nile tilapia</name>
    <name type="synonym">Tilapia nilotica</name>
    <dbReference type="NCBI Taxonomy" id="8128"/>
    <lineage>
        <taxon>Eukaryota</taxon>
        <taxon>Metazoa</taxon>
        <taxon>Chordata</taxon>
        <taxon>Craniata</taxon>
        <taxon>Vertebrata</taxon>
        <taxon>Euteleostomi</taxon>
        <taxon>Actinopterygii</taxon>
        <taxon>Neopterygii</taxon>
        <taxon>Teleostei</taxon>
        <taxon>Neoteleostei</taxon>
        <taxon>Acanthomorphata</taxon>
        <taxon>Ovalentaria</taxon>
        <taxon>Cichlomorphae</taxon>
        <taxon>Cichliformes</taxon>
        <taxon>Cichlidae</taxon>
        <taxon>African cichlids</taxon>
        <taxon>Pseudocrenilabrinae</taxon>
        <taxon>Oreochromini</taxon>
        <taxon>Oreochromis</taxon>
    </lineage>
</organism>
<evidence type="ECO:0000313" key="10">
    <source>
        <dbReference type="Proteomes" id="UP000005207"/>
    </source>
</evidence>
<keyword evidence="4" id="KW-0175">Coiled coil</keyword>
<evidence type="ECO:0000256" key="4">
    <source>
        <dbReference type="ARBA" id="ARBA00023054"/>
    </source>
</evidence>
<proteinExistence type="inferred from homology"/>
<feature type="compositionally biased region" description="Low complexity" evidence="7">
    <location>
        <begin position="325"/>
        <end position="336"/>
    </location>
</feature>
<keyword evidence="5" id="KW-0009">Actin-binding</keyword>
<evidence type="ECO:0000256" key="2">
    <source>
        <dbReference type="ARBA" id="ARBA00022490"/>
    </source>
</evidence>